<dbReference type="Proteomes" id="UP001596109">
    <property type="component" value="Unassembled WGS sequence"/>
</dbReference>
<evidence type="ECO:0000313" key="1">
    <source>
        <dbReference type="EMBL" id="MFC5588023.1"/>
    </source>
</evidence>
<gene>
    <name evidence="1" type="ORF">ACFPRA_03840</name>
</gene>
<sequence>MEGYFTEEISLSDHVVKVDREKTIELYQKLPGIAESSHCGCADCQLYVKQIGQASANVLAFFQQFGIDPTKEAEVWRAISNENGFDTYTADYHFVGNIQGADELEWIQIGEASFGLVNYKCGMSSLVIPSAFSKPIVEMAVRITMPHN</sequence>
<keyword evidence="2" id="KW-1185">Reference proteome</keyword>
<protein>
    <submittedName>
        <fullName evidence="1">Uncharacterized protein</fullName>
    </submittedName>
</protein>
<reference evidence="2" key="1">
    <citation type="journal article" date="2019" name="Int. J. Syst. Evol. Microbiol.">
        <title>The Global Catalogue of Microorganisms (GCM) 10K type strain sequencing project: providing services to taxonomists for standard genome sequencing and annotation.</title>
        <authorList>
            <consortium name="The Broad Institute Genomics Platform"/>
            <consortium name="The Broad Institute Genome Sequencing Center for Infectious Disease"/>
            <person name="Wu L."/>
            <person name="Ma J."/>
        </authorList>
    </citation>
    <scope>NUCLEOTIDE SEQUENCE [LARGE SCALE GENOMIC DNA]</scope>
    <source>
        <strain evidence="2">CGMCC 4.1434</strain>
    </source>
</reference>
<evidence type="ECO:0000313" key="2">
    <source>
        <dbReference type="Proteomes" id="UP001596109"/>
    </source>
</evidence>
<organism evidence="1 2">
    <name type="scientific">Sporosarcina soli</name>
    <dbReference type="NCBI Taxonomy" id="334736"/>
    <lineage>
        <taxon>Bacteria</taxon>
        <taxon>Bacillati</taxon>
        <taxon>Bacillota</taxon>
        <taxon>Bacilli</taxon>
        <taxon>Bacillales</taxon>
        <taxon>Caryophanaceae</taxon>
        <taxon>Sporosarcina</taxon>
    </lineage>
</organism>
<name>A0ABW0TH02_9BACL</name>
<dbReference type="RefSeq" id="WP_381431088.1">
    <property type="nucleotide sequence ID" value="NZ_JBHSNO010000003.1"/>
</dbReference>
<comment type="caution">
    <text evidence="1">The sequence shown here is derived from an EMBL/GenBank/DDBJ whole genome shotgun (WGS) entry which is preliminary data.</text>
</comment>
<accession>A0ABW0TH02</accession>
<proteinExistence type="predicted"/>
<dbReference type="EMBL" id="JBHSNO010000003">
    <property type="protein sequence ID" value="MFC5588023.1"/>
    <property type="molecule type" value="Genomic_DNA"/>
</dbReference>